<dbReference type="Pfam" id="PF01074">
    <property type="entry name" value="Glyco_hydro_38N"/>
    <property type="match status" value="1"/>
</dbReference>
<evidence type="ECO:0000313" key="9">
    <source>
        <dbReference type="Proteomes" id="UP000247005"/>
    </source>
</evidence>
<dbReference type="PANTHER" id="PTHR46017:SF2">
    <property type="entry name" value="MANNOSYLGLYCERATE HYDROLASE"/>
    <property type="match status" value="1"/>
</dbReference>
<keyword evidence="4" id="KW-0326">Glycosidase</keyword>
<dbReference type="InterPro" id="IPR011330">
    <property type="entry name" value="Glyco_hydro/deAcase_b/a-brl"/>
</dbReference>
<evidence type="ECO:0000256" key="2">
    <source>
        <dbReference type="ARBA" id="ARBA00022723"/>
    </source>
</evidence>
<feature type="domain" description="Glycoside hydrolase family 38 central" evidence="5">
    <location>
        <begin position="279"/>
        <end position="357"/>
    </location>
</feature>
<evidence type="ECO:0000313" key="7">
    <source>
        <dbReference type="EMBL" id="POP43493.1"/>
    </source>
</evidence>
<dbReference type="InterPro" id="IPR011013">
    <property type="entry name" value="Gal_mutarotase_sf_dom"/>
</dbReference>
<keyword evidence="3" id="KW-0378">Hydrolase</keyword>
<dbReference type="Gene3D" id="2.70.98.30">
    <property type="entry name" value="Golgi alpha-mannosidase II, domain 4"/>
    <property type="match status" value="1"/>
</dbReference>
<evidence type="ECO:0000256" key="1">
    <source>
        <dbReference type="ARBA" id="ARBA00009792"/>
    </source>
</evidence>
<keyword evidence="8" id="KW-1185">Reference proteome</keyword>
<dbReference type="RefSeq" id="WP_103678438.1">
    <property type="nucleotide sequence ID" value="NZ_PQGD01000024.1"/>
</dbReference>
<sequence length="884" mass="100301">MRKKEVYVVAHCHWDAEWYFTCEDSHILLIENIDYLLNLLESDPMFTSYTFDGLAIVLDDYLQIRPENAERLKALISQRRLFVGPWYTQCDSLLIRSESLIRNLQYGIATAEQFGHSMNVGYLPDIFGQHCYLPSIFRDLGIDYCVLQRGVYTDQINGNLNMHWRSPNQKSVAMNYLYYGYGPGKFLSADEGYLKGRLLPILDQLSKMNTATDKVLLPCGGDQVLPNATFPATVARLNQQDLPWHFTMADYESYMRDVWSTTEFTHTLEGELFACQKSRIHRTCHSTRYDLKRQTWQTERLLLDQLEPLTAIAALLGVSWPAPLIHEMWKKVFSAHAHNGIEASNADAVNQNNMHRLVSVERSALSLINLLKKKISYQISQHTGHSQILVVFNSDISALDGVVQAVIFSRDKNITLYHGDTVIDSTIVSQQQLDGGQIVIVTAEGEKLQSVDDYYRSEILLRVPPMQGLGYQTLTVKEGVACPVLTSSSADTIENERYRLTLSQGALILENRLTGQRVEDVLRFSECGDNGDEFDFAPLPGDNDLFAGKFRLISTETSPLTARMTLASTIAIPLNMPARLAGEPLQPMTITTTLELRQQESVVRVRHQLVNEAVDHRLRVQIKTPIDNPAFSWADQGFSLIKRETRSRYLQGWRENGFVEKPMPIYTMENMVCLREDHATMGVITQGIKEYEVLPDENSIALTLFRSTGLLGRDDTPWRPGRASGINNKVVETPDAQLLKSLTFDYALVLDDNLADAALLKLCDRYRERHLTYQMQTLNTFEERLERFTIPLAKSPLIPDAQFIALANAQLVLSLCKPGNNPREVILRVFNPGDKPEPLALNIAQPHQRYQLSLREERLSLLSENVTIAARDYLTLAVVFEEVC</sequence>
<dbReference type="InterPro" id="IPR000602">
    <property type="entry name" value="Glyco_hydro_38_N"/>
</dbReference>
<organism evidence="7 9">
    <name type="scientific">Superficieibacter electus</name>
    <dbReference type="NCBI Taxonomy" id="2022662"/>
    <lineage>
        <taxon>Bacteria</taxon>
        <taxon>Pseudomonadati</taxon>
        <taxon>Pseudomonadota</taxon>
        <taxon>Gammaproteobacteria</taxon>
        <taxon>Enterobacterales</taxon>
        <taxon>Enterobacteriaceae</taxon>
        <taxon>Superficieibacter</taxon>
    </lineage>
</organism>
<gene>
    <name evidence="7" type="ORF">CHU32_22925</name>
    <name evidence="6" type="ORF">CHU33_23605</name>
</gene>
<name>A0A2P5GJ08_9ENTR</name>
<dbReference type="EMBL" id="PQGD01000024">
    <property type="protein sequence ID" value="POP43493.1"/>
    <property type="molecule type" value="Genomic_DNA"/>
</dbReference>
<dbReference type="PANTHER" id="PTHR46017">
    <property type="entry name" value="ALPHA-MANNOSIDASE 2C1"/>
    <property type="match status" value="1"/>
</dbReference>
<dbReference type="GO" id="GO:0004559">
    <property type="term" value="F:alpha-mannosidase activity"/>
    <property type="evidence" value="ECO:0007669"/>
    <property type="project" value="InterPro"/>
</dbReference>
<dbReference type="InterPro" id="IPR015341">
    <property type="entry name" value="Glyco_hydro_38_cen"/>
</dbReference>
<dbReference type="SUPFAM" id="SSF88688">
    <property type="entry name" value="Families 57/38 glycoside transferase middle domain"/>
    <property type="match status" value="1"/>
</dbReference>
<dbReference type="Proteomes" id="UP000237073">
    <property type="component" value="Unassembled WGS sequence"/>
</dbReference>
<dbReference type="SUPFAM" id="SSF74650">
    <property type="entry name" value="Galactose mutarotase-like"/>
    <property type="match status" value="1"/>
</dbReference>
<comment type="caution">
    <text evidence="7">The sequence shown here is derived from an EMBL/GenBank/DDBJ whole genome shotgun (WGS) entry which is preliminary data.</text>
</comment>
<evidence type="ECO:0000259" key="5">
    <source>
        <dbReference type="SMART" id="SM00872"/>
    </source>
</evidence>
<comment type="similarity">
    <text evidence="1">Belongs to the glycosyl hydrolase 38 family.</text>
</comment>
<dbReference type="GO" id="GO:0046872">
    <property type="term" value="F:metal ion binding"/>
    <property type="evidence" value="ECO:0007669"/>
    <property type="project" value="UniProtKB-KW"/>
</dbReference>
<reference evidence="8 9" key="1">
    <citation type="submission" date="2018-01" db="EMBL/GenBank/DDBJ databases">
        <title>Superficieibacter electus gen. nov., sp. nov., an extended-spectrum beta-lactamase possessing member of the Enterobacteriaceae family, isolated from intensive care unit surfaces.</title>
        <authorList>
            <person name="Potter R.F."/>
            <person name="D'Souza A.W."/>
        </authorList>
    </citation>
    <scope>NUCLEOTIDE SEQUENCE [LARGE SCALE GENOMIC DNA]</scope>
    <source>
        <strain evidence="7 9">BP-1</strain>
        <strain evidence="6 8">BP-2</strain>
    </source>
</reference>
<accession>A0A2P5GJ08</accession>
<dbReference type="AlphaFoldDB" id="A0A2P5GJ08"/>
<dbReference type="SUPFAM" id="SSF88713">
    <property type="entry name" value="Glycoside hydrolase/deacetylase"/>
    <property type="match status" value="1"/>
</dbReference>
<dbReference type="CDD" id="cd10815">
    <property type="entry name" value="GH38N_AMII_EcMngB_like"/>
    <property type="match status" value="1"/>
</dbReference>
<dbReference type="InterPro" id="IPR028995">
    <property type="entry name" value="Glyco_hydro_57/38_cen_sf"/>
</dbReference>
<evidence type="ECO:0000256" key="3">
    <source>
        <dbReference type="ARBA" id="ARBA00022801"/>
    </source>
</evidence>
<dbReference type="EMBL" id="PQGE01000028">
    <property type="protein sequence ID" value="POP41305.1"/>
    <property type="molecule type" value="Genomic_DNA"/>
</dbReference>
<dbReference type="InterPro" id="IPR027291">
    <property type="entry name" value="Glyco_hydro_38_N_sf"/>
</dbReference>
<evidence type="ECO:0000256" key="4">
    <source>
        <dbReference type="ARBA" id="ARBA00023295"/>
    </source>
</evidence>
<dbReference type="Gene3D" id="3.20.110.10">
    <property type="entry name" value="Glycoside hydrolase 38, N terminal domain"/>
    <property type="match status" value="1"/>
</dbReference>
<evidence type="ECO:0000313" key="8">
    <source>
        <dbReference type="Proteomes" id="UP000237073"/>
    </source>
</evidence>
<dbReference type="InterPro" id="IPR037094">
    <property type="entry name" value="Glyco_hydro_38_cen_sf"/>
</dbReference>
<dbReference type="SMART" id="SM00872">
    <property type="entry name" value="Alpha-mann_mid"/>
    <property type="match status" value="1"/>
</dbReference>
<dbReference type="OrthoDB" id="9764050at2"/>
<proteinExistence type="inferred from homology"/>
<dbReference type="GO" id="GO:0009313">
    <property type="term" value="P:oligosaccharide catabolic process"/>
    <property type="evidence" value="ECO:0007669"/>
    <property type="project" value="TreeGrafter"/>
</dbReference>
<dbReference type="GO" id="GO:0006013">
    <property type="term" value="P:mannose metabolic process"/>
    <property type="evidence" value="ECO:0007669"/>
    <property type="project" value="InterPro"/>
</dbReference>
<protein>
    <submittedName>
        <fullName evidence="7">Alpha-mannosidase</fullName>
    </submittedName>
</protein>
<evidence type="ECO:0000313" key="6">
    <source>
        <dbReference type="EMBL" id="POP41305.1"/>
    </source>
</evidence>
<dbReference type="Gene3D" id="1.20.1270.50">
    <property type="entry name" value="Glycoside hydrolase family 38, central domain"/>
    <property type="match status" value="1"/>
</dbReference>
<dbReference type="Proteomes" id="UP000247005">
    <property type="component" value="Unassembled WGS sequence"/>
</dbReference>
<dbReference type="GO" id="GO:0030246">
    <property type="term" value="F:carbohydrate binding"/>
    <property type="evidence" value="ECO:0007669"/>
    <property type="project" value="InterPro"/>
</dbReference>
<keyword evidence="2" id="KW-0479">Metal-binding</keyword>